<dbReference type="InterPro" id="IPR011059">
    <property type="entry name" value="Metal-dep_hydrolase_composite"/>
</dbReference>
<keyword evidence="2 4" id="KW-0378">Hydrolase</keyword>
<dbReference type="PANTHER" id="PTHR43794:SF11">
    <property type="entry name" value="AMIDOHYDROLASE-RELATED DOMAIN-CONTAINING PROTEIN"/>
    <property type="match status" value="1"/>
</dbReference>
<dbReference type="Pfam" id="PF01979">
    <property type="entry name" value="Amidohydro_1"/>
    <property type="match status" value="1"/>
</dbReference>
<dbReference type="SUPFAM" id="SSF51338">
    <property type="entry name" value="Composite domain of metallo-dependent hydrolases"/>
    <property type="match status" value="1"/>
</dbReference>
<evidence type="ECO:0000256" key="1">
    <source>
        <dbReference type="ARBA" id="ARBA00006745"/>
    </source>
</evidence>
<organism evidence="4 5">
    <name type="scientific">Kaustia mangrovi</name>
    <dbReference type="NCBI Taxonomy" id="2593653"/>
    <lineage>
        <taxon>Bacteria</taxon>
        <taxon>Pseudomonadati</taxon>
        <taxon>Pseudomonadota</taxon>
        <taxon>Alphaproteobacteria</taxon>
        <taxon>Hyphomicrobiales</taxon>
        <taxon>Parvibaculaceae</taxon>
        <taxon>Kaustia</taxon>
    </lineage>
</organism>
<dbReference type="Gene3D" id="3.20.20.140">
    <property type="entry name" value="Metal-dependent hydrolases"/>
    <property type="match status" value="1"/>
</dbReference>
<dbReference type="GO" id="GO:0016810">
    <property type="term" value="F:hydrolase activity, acting on carbon-nitrogen (but not peptide) bonds"/>
    <property type="evidence" value="ECO:0007669"/>
    <property type="project" value="InterPro"/>
</dbReference>
<evidence type="ECO:0000313" key="4">
    <source>
        <dbReference type="EMBL" id="QPC43251.1"/>
    </source>
</evidence>
<dbReference type="Gene3D" id="2.30.40.10">
    <property type="entry name" value="Urease, subunit C, domain 1"/>
    <property type="match status" value="1"/>
</dbReference>
<accession>A0A7S8C4M1</accession>
<proteinExistence type="inferred from homology"/>
<name>A0A7S8C4M1_9HYPH</name>
<reference evidence="4 5" key="1">
    <citation type="submission" date="2020-06" db="EMBL/GenBank/DDBJ databases">
        <title>Genome sequence of 2 isolates from Red Sea Mangroves.</title>
        <authorList>
            <person name="Sefrji F."/>
            <person name="Michoud G."/>
            <person name="Merlino G."/>
            <person name="Daffonchio D."/>
        </authorList>
    </citation>
    <scope>NUCLEOTIDE SEQUENCE [LARGE SCALE GENOMIC DNA]</scope>
    <source>
        <strain evidence="4 5">R1DC25</strain>
    </source>
</reference>
<evidence type="ECO:0000313" key="5">
    <source>
        <dbReference type="Proteomes" id="UP000593594"/>
    </source>
</evidence>
<evidence type="ECO:0000256" key="2">
    <source>
        <dbReference type="ARBA" id="ARBA00022801"/>
    </source>
</evidence>
<dbReference type="InterPro" id="IPR032466">
    <property type="entry name" value="Metal_Hydrolase"/>
</dbReference>
<protein>
    <submittedName>
        <fullName evidence="4">Amidohydrolase family protein</fullName>
    </submittedName>
</protein>
<dbReference type="InterPro" id="IPR006680">
    <property type="entry name" value="Amidohydro-rel"/>
</dbReference>
<evidence type="ECO:0000259" key="3">
    <source>
        <dbReference type="Pfam" id="PF01979"/>
    </source>
</evidence>
<dbReference type="SUPFAM" id="SSF51556">
    <property type="entry name" value="Metallo-dependent hydrolases"/>
    <property type="match status" value="1"/>
</dbReference>
<dbReference type="InterPro" id="IPR050287">
    <property type="entry name" value="MTA/SAH_deaminase"/>
</dbReference>
<feature type="domain" description="Amidohydrolase-related" evidence="3">
    <location>
        <begin position="60"/>
        <end position="428"/>
    </location>
</feature>
<comment type="similarity">
    <text evidence="1">Belongs to the metallo-dependent hydrolases superfamily. ATZ/TRZ family.</text>
</comment>
<sequence length="481" mass="52622">MTETTVIRNADWIVAWDGDSGSHVYLRDGDVAFAGDRLVHVGGRFEGEADREIDGRGRLVSPGLVNIHSHPSSEPMNKGMLDELGSRRLYMSSLYEFMPLFRPDADGVADCVRVGLSEVLLSGVTTLVDLTVPFEGWVDLLAESGLRAVAAPMYRSARWYTKNGHVVEYEWDEAAGRAAMDAALKIVDEAEKHPSGRLSGMVAPAQIDTCSPELIRDSFAAARERGIKLQIHAAQSVVEFHEITRRHGLTPIEWLDDLGVLEPGAIIGHGIFLNDHPSACWPISRDFDLLRDSGAAVAHCPTIFQRRGITMRTVGRYIRNGIPIGIGTDTYPHNMLEELRHALINSRVMTGNVYDIRTADIFTAATVGGAVILGRSDIGRLAPGAKADLFLADLRHPAMRPLRDPIQSLVYVAAERAVRDVFVDGRQVVADGAVAAFDLEAALDGLEAAQRRAEEAFVTLDFAGRRHDEAVPYVYPLGDRA</sequence>
<dbReference type="RefSeq" id="WP_213160613.1">
    <property type="nucleotide sequence ID" value="NZ_CP058214.1"/>
</dbReference>
<dbReference type="AlphaFoldDB" id="A0A7S8C4M1"/>
<dbReference type="PANTHER" id="PTHR43794">
    <property type="entry name" value="AMINOHYDROLASE SSNA-RELATED"/>
    <property type="match status" value="1"/>
</dbReference>
<keyword evidence="5" id="KW-1185">Reference proteome</keyword>
<dbReference type="EMBL" id="CP058214">
    <property type="protein sequence ID" value="QPC43251.1"/>
    <property type="molecule type" value="Genomic_DNA"/>
</dbReference>
<gene>
    <name evidence="4" type="ORF">HW532_11450</name>
</gene>
<dbReference type="KEGG" id="kmn:HW532_11450"/>
<dbReference type="Proteomes" id="UP000593594">
    <property type="component" value="Chromosome"/>
</dbReference>